<dbReference type="AlphaFoldDB" id="A0A542TIB6"/>
<gene>
    <name evidence="3" type="ORF">FB563_6693</name>
</gene>
<keyword evidence="4" id="KW-1185">Reference proteome</keyword>
<dbReference type="STRING" id="164348.BFF78_40355"/>
<comment type="caution">
    <text evidence="3">The sequence shown here is derived from an EMBL/GenBank/DDBJ whole genome shotgun (WGS) entry which is preliminary data.</text>
</comment>
<reference evidence="3 4" key="1">
    <citation type="submission" date="2019-06" db="EMBL/GenBank/DDBJ databases">
        <title>Sequencing the genomes of 1000 actinobacteria strains.</title>
        <authorList>
            <person name="Klenk H.-P."/>
        </authorList>
    </citation>
    <scope>NUCLEOTIDE SEQUENCE [LARGE SCALE GENOMIC DNA]</scope>
    <source>
        <strain evidence="3 4">DSM 41929</strain>
    </source>
</reference>
<dbReference type="Gene3D" id="3.40.50.1820">
    <property type="entry name" value="alpha/beta hydrolase"/>
    <property type="match status" value="1"/>
</dbReference>
<dbReference type="Proteomes" id="UP000318103">
    <property type="component" value="Unassembled WGS sequence"/>
</dbReference>
<organism evidence="3 4">
    <name type="scientific">Streptomyces puniciscabiei</name>
    <dbReference type="NCBI Taxonomy" id="164348"/>
    <lineage>
        <taxon>Bacteria</taxon>
        <taxon>Bacillati</taxon>
        <taxon>Actinomycetota</taxon>
        <taxon>Actinomycetes</taxon>
        <taxon>Kitasatosporales</taxon>
        <taxon>Streptomycetaceae</taxon>
        <taxon>Streptomyces</taxon>
    </lineage>
</organism>
<comment type="similarity">
    <text evidence="1">Belongs to the AB hydrolase superfamily.</text>
</comment>
<evidence type="ECO:0000313" key="4">
    <source>
        <dbReference type="Proteomes" id="UP000318103"/>
    </source>
</evidence>
<sequence>MEEVKPMISDMVLVPTSDATLSGDLVVPTAARAVVLFAHGSGSSRHSPRNRMVAAELRTAGFGTLLMDLLSEREERHDALTGEHRFDIPLLGRRLVAAIDWLDTQPDSRGLPVVLFGASTGAAAALVAAAERPERVLTVVSRGGRPDLAGDALGRVQASVLLIVGGQDQQVQELNEEAARYLRAPCALHIVPGATHLFGEPGALEEVAAVARQWCDDRLTGDAAQQGG</sequence>
<evidence type="ECO:0000256" key="1">
    <source>
        <dbReference type="ARBA" id="ARBA00008645"/>
    </source>
</evidence>
<keyword evidence="3" id="KW-0378">Hydrolase</keyword>
<name>A0A542TIB6_9ACTN</name>
<accession>A0A542TIB6</accession>
<dbReference type="PANTHER" id="PTHR22946">
    <property type="entry name" value="DIENELACTONE HYDROLASE DOMAIN-CONTAINING PROTEIN-RELATED"/>
    <property type="match status" value="1"/>
</dbReference>
<evidence type="ECO:0000259" key="2">
    <source>
        <dbReference type="Pfam" id="PF01738"/>
    </source>
</evidence>
<dbReference type="EMBL" id="VFNX01000002">
    <property type="protein sequence ID" value="TQK86548.1"/>
    <property type="molecule type" value="Genomic_DNA"/>
</dbReference>
<dbReference type="SUPFAM" id="SSF53474">
    <property type="entry name" value="alpha/beta-Hydrolases"/>
    <property type="match status" value="1"/>
</dbReference>
<evidence type="ECO:0000313" key="3">
    <source>
        <dbReference type="EMBL" id="TQK86548.1"/>
    </source>
</evidence>
<dbReference type="InterPro" id="IPR002925">
    <property type="entry name" value="Dienelactn_hydro"/>
</dbReference>
<protein>
    <submittedName>
        <fullName evidence="3">Dienelactone hydrolase</fullName>
    </submittedName>
</protein>
<dbReference type="GO" id="GO:0016787">
    <property type="term" value="F:hydrolase activity"/>
    <property type="evidence" value="ECO:0007669"/>
    <property type="project" value="UniProtKB-KW"/>
</dbReference>
<dbReference type="InterPro" id="IPR029058">
    <property type="entry name" value="AB_hydrolase_fold"/>
</dbReference>
<dbReference type="InterPro" id="IPR050261">
    <property type="entry name" value="FrsA_esterase"/>
</dbReference>
<feature type="domain" description="Dienelactone hydrolase" evidence="2">
    <location>
        <begin position="26"/>
        <end position="214"/>
    </location>
</feature>
<proteinExistence type="inferred from homology"/>
<dbReference type="Pfam" id="PF01738">
    <property type="entry name" value="DLH"/>
    <property type="match status" value="1"/>
</dbReference>